<accession>A0A921FHB8</accession>
<dbReference type="InterPro" id="IPR053888">
    <property type="entry name" value="MRM3-like_sub_bind"/>
</dbReference>
<dbReference type="InterPro" id="IPR013123">
    <property type="entry name" value="SpoU_subst-bd"/>
</dbReference>
<keyword evidence="2" id="KW-0808">Transferase</keyword>
<reference evidence="2" key="2">
    <citation type="submission" date="2021-09" db="EMBL/GenBank/DDBJ databases">
        <authorList>
            <person name="Gilroy R."/>
        </authorList>
    </citation>
    <scope>NUCLEOTIDE SEQUENCE</scope>
    <source>
        <strain evidence="2">CHK194-22301</strain>
    </source>
</reference>
<comment type="caution">
    <text evidence="2">The sequence shown here is derived from an EMBL/GenBank/DDBJ whole genome shotgun (WGS) entry which is preliminary data.</text>
</comment>
<name>A0A921FHB8_9LACO</name>
<dbReference type="Gene3D" id="3.30.1330.30">
    <property type="match status" value="1"/>
</dbReference>
<dbReference type="GO" id="GO:0008168">
    <property type="term" value="F:methyltransferase activity"/>
    <property type="evidence" value="ECO:0007669"/>
    <property type="project" value="UniProtKB-KW"/>
</dbReference>
<evidence type="ECO:0000313" key="2">
    <source>
        <dbReference type="EMBL" id="HJF09677.1"/>
    </source>
</evidence>
<dbReference type="AlphaFoldDB" id="A0A921FHB8"/>
<evidence type="ECO:0000259" key="1">
    <source>
        <dbReference type="SMART" id="SM00967"/>
    </source>
</evidence>
<keyword evidence="2" id="KW-0489">Methyltransferase</keyword>
<feature type="non-terminal residue" evidence="2">
    <location>
        <position position="108"/>
    </location>
</feature>
<dbReference type="SMART" id="SM00967">
    <property type="entry name" value="SpoU_sub_bind"/>
    <property type="match status" value="1"/>
</dbReference>
<dbReference type="EMBL" id="DYXB01000039">
    <property type="protein sequence ID" value="HJF09677.1"/>
    <property type="molecule type" value="Genomic_DNA"/>
</dbReference>
<reference evidence="2" key="1">
    <citation type="journal article" date="2021" name="PeerJ">
        <title>Extensive microbial diversity within the chicken gut microbiome revealed by metagenomics and culture.</title>
        <authorList>
            <person name="Gilroy R."/>
            <person name="Ravi A."/>
            <person name="Getino M."/>
            <person name="Pursley I."/>
            <person name="Horton D.L."/>
            <person name="Alikhan N.F."/>
            <person name="Baker D."/>
            <person name="Gharbi K."/>
            <person name="Hall N."/>
            <person name="Watson M."/>
            <person name="Adriaenssens E.M."/>
            <person name="Foster-Nyarko E."/>
            <person name="Jarju S."/>
            <person name="Secka A."/>
            <person name="Antonio M."/>
            <person name="Oren A."/>
            <person name="Chaudhuri R.R."/>
            <person name="La Ragione R."/>
            <person name="Hildebrand F."/>
            <person name="Pallen M.J."/>
        </authorList>
    </citation>
    <scope>NUCLEOTIDE SEQUENCE</scope>
    <source>
        <strain evidence="2">CHK194-22301</strain>
    </source>
</reference>
<dbReference type="SUPFAM" id="SSF55315">
    <property type="entry name" value="L30e-like"/>
    <property type="match status" value="1"/>
</dbReference>
<gene>
    <name evidence="2" type="ORF">K8V23_02580</name>
</gene>
<dbReference type="GO" id="GO:0032259">
    <property type="term" value="P:methylation"/>
    <property type="evidence" value="ECO:0007669"/>
    <property type="project" value="UniProtKB-KW"/>
</dbReference>
<feature type="domain" description="RNA 2-O ribose methyltransferase substrate binding" evidence="1">
    <location>
        <begin position="31"/>
        <end position="104"/>
    </location>
</feature>
<dbReference type="Proteomes" id="UP000784793">
    <property type="component" value="Unassembled WGS sequence"/>
</dbReference>
<organism evidence="2 3">
    <name type="scientific">Lactobacillus crispatus</name>
    <dbReference type="NCBI Taxonomy" id="47770"/>
    <lineage>
        <taxon>Bacteria</taxon>
        <taxon>Bacillati</taxon>
        <taxon>Bacillota</taxon>
        <taxon>Bacilli</taxon>
        <taxon>Lactobacillales</taxon>
        <taxon>Lactobacillaceae</taxon>
        <taxon>Lactobacillus</taxon>
    </lineage>
</organism>
<protein>
    <submittedName>
        <fullName evidence="2">RNA methyltransferase</fullName>
    </submittedName>
</protein>
<sequence length="108" mass="12368">MQQISSVNNATIKKLAKLKQKKYRDDEGLYLIEGFHLFEEALKAGKKYQYVLGTEEALDQADSEYEVDLSGKNVVLINKAIARHLSSTKNSQEIFMVLKIDQPKEFPF</sequence>
<dbReference type="InterPro" id="IPR029064">
    <property type="entry name" value="Ribosomal_eL30-like_sf"/>
</dbReference>
<evidence type="ECO:0000313" key="3">
    <source>
        <dbReference type="Proteomes" id="UP000784793"/>
    </source>
</evidence>
<dbReference type="Pfam" id="PF22435">
    <property type="entry name" value="MRM3-like_sub_bind"/>
    <property type="match status" value="1"/>
</dbReference>
<proteinExistence type="predicted"/>